<dbReference type="SUPFAM" id="SSF47789">
    <property type="entry name" value="C-terminal domain of RNA polymerase alpha subunit"/>
    <property type="match status" value="1"/>
</dbReference>
<sequence length="73" mass="7864">MEQHRADDSRPSSDLPAAIGRPALRALTGAGITRLTDLTAWTAEDLLRLHGFGPKALGLLREALAARHLSLRP</sequence>
<organism evidence="1">
    <name type="scientific">Deinococcus sonorensis KR-87</name>
    <dbReference type="NCBI Taxonomy" id="694439"/>
    <lineage>
        <taxon>Bacteria</taxon>
        <taxon>Thermotogati</taxon>
        <taxon>Deinococcota</taxon>
        <taxon>Deinococci</taxon>
        <taxon>Deinococcales</taxon>
        <taxon>Deinococcaceae</taxon>
        <taxon>Deinococcus</taxon>
    </lineage>
</organism>
<accession>A0AAU7U7Z7</accession>
<proteinExistence type="predicted"/>
<dbReference type="Gene3D" id="1.10.150.20">
    <property type="entry name" value="5' to 3' exonuclease, C-terminal subdomain"/>
    <property type="match status" value="1"/>
</dbReference>
<name>A0AAU7U7Z7_9DEIO</name>
<dbReference type="AlphaFoldDB" id="A0AAU7U7Z7"/>
<dbReference type="EMBL" id="CP158299">
    <property type="protein sequence ID" value="XBV84582.1"/>
    <property type="molecule type" value="Genomic_DNA"/>
</dbReference>
<keyword evidence="1" id="KW-0238">DNA-binding</keyword>
<protein>
    <submittedName>
        <fullName evidence="1">DNA-binding protein</fullName>
    </submittedName>
</protein>
<dbReference type="KEGG" id="dsc:ABOD76_14165"/>
<dbReference type="RefSeq" id="WP_350242619.1">
    <property type="nucleotide sequence ID" value="NZ_CP158299.1"/>
</dbReference>
<dbReference type="GO" id="GO:0003677">
    <property type="term" value="F:DNA binding"/>
    <property type="evidence" value="ECO:0007669"/>
    <property type="project" value="UniProtKB-KW"/>
</dbReference>
<gene>
    <name evidence="1" type="ORF">ABOD76_14165</name>
</gene>
<reference evidence="1" key="1">
    <citation type="submission" date="2024-06" db="EMBL/GenBank/DDBJ databases">
        <title>Draft Genome Sequence of Deinococcus sonorensis Type Strain KR-87, a Biofilm Producing Representative of the Genus Deinococcus.</title>
        <authorList>
            <person name="Boren L.S."/>
            <person name="Grosso R.A."/>
            <person name="Hugenberg-Cox A.N."/>
            <person name="Hill J.T.E."/>
            <person name="Albert C.M."/>
            <person name="Tuohy J.M."/>
        </authorList>
    </citation>
    <scope>NUCLEOTIDE SEQUENCE</scope>
    <source>
        <strain evidence="1">KR-87</strain>
    </source>
</reference>
<evidence type="ECO:0000313" key="1">
    <source>
        <dbReference type="EMBL" id="XBV84582.1"/>
    </source>
</evidence>